<dbReference type="InterPro" id="IPR016181">
    <property type="entry name" value="Acyl_CoA_acyltransferase"/>
</dbReference>
<evidence type="ECO:0000313" key="3">
    <source>
        <dbReference type="Proteomes" id="UP001565368"/>
    </source>
</evidence>
<dbReference type="RefSeq" id="XP_069206801.1">
    <property type="nucleotide sequence ID" value="XM_069354730.1"/>
</dbReference>
<dbReference type="GeneID" id="95987309"/>
<evidence type="ECO:0000259" key="1">
    <source>
        <dbReference type="PROSITE" id="PS51186"/>
    </source>
</evidence>
<dbReference type="Gene3D" id="3.40.630.30">
    <property type="match status" value="1"/>
</dbReference>
<dbReference type="EMBL" id="JBBXJM010000005">
    <property type="protein sequence ID" value="KAL1406857.1"/>
    <property type="molecule type" value="Genomic_DNA"/>
</dbReference>
<dbReference type="PANTHER" id="PTHR42791">
    <property type="entry name" value="GNAT FAMILY ACETYLTRANSFERASE"/>
    <property type="match status" value="1"/>
</dbReference>
<sequence length="211" mass="22760">MPATLTRLTDPGTPLFARTAAILAESFNPADDPISGIVYAGTPDLEGFTALRFKQRLYDAIARLEVFVAEADGTPGAVMIVNPPGTMDGEPGPTPYSAELEARTLPEVVAARDECGDALHEFEGRAFGNETYYLSFLCTAPSARRRGLAGALIRDLIARAERAGAFVTLTTQSEDNVKYYTAFGFRVVDRMEVTSRGTPMPFIAMTNRPAS</sequence>
<keyword evidence="3" id="KW-1185">Reference proteome</keyword>
<dbReference type="SUPFAM" id="SSF55729">
    <property type="entry name" value="Acyl-CoA N-acyltransferases (Nat)"/>
    <property type="match status" value="1"/>
</dbReference>
<reference evidence="2 3" key="1">
    <citation type="submission" date="2023-08" db="EMBL/GenBank/DDBJ databases">
        <title>Annotated Genome Sequence of Vanrija albida AlHP1.</title>
        <authorList>
            <person name="Herzog R."/>
        </authorList>
    </citation>
    <scope>NUCLEOTIDE SEQUENCE [LARGE SCALE GENOMIC DNA]</scope>
    <source>
        <strain evidence="2 3">AlHP1</strain>
    </source>
</reference>
<gene>
    <name evidence="2" type="ORF">Q8F55_006266</name>
</gene>
<comment type="caution">
    <text evidence="2">The sequence shown here is derived from an EMBL/GenBank/DDBJ whole genome shotgun (WGS) entry which is preliminary data.</text>
</comment>
<dbReference type="InterPro" id="IPR052523">
    <property type="entry name" value="Trichothecene_AcTrans"/>
</dbReference>
<dbReference type="Proteomes" id="UP001565368">
    <property type="component" value="Unassembled WGS sequence"/>
</dbReference>
<evidence type="ECO:0000313" key="2">
    <source>
        <dbReference type="EMBL" id="KAL1406857.1"/>
    </source>
</evidence>
<feature type="domain" description="N-acetyltransferase" evidence="1">
    <location>
        <begin position="64"/>
        <end position="205"/>
    </location>
</feature>
<protein>
    <recommendedName>
        <fullName evidence="1">N-acetyltransferase domain-containing protein</fullName>
    </recommendedName>
</protein>
<accession>A0ABR3PWL7</accession>
<dbReference type="PROSITE" id="PS51186">
    <property type="entry name" value="GNAT"/>
    <property type="match status" value="1"/>
</dbReference>
<dbReference type="Pfam" id="PF13673">
    <property type="entry name" value="Acetyltransf_10"/>
    <property type="match status" value="1"/>
</dbReference>
<dbReference type="CDD" id="cd04301">
    <property type="entry name" value="NAT_SF"/>
    <property type="match status" value="1"/>
</dbReference>
<organism evidence="2 3">
    <name type="scientific">Vanrija albida</name>
    <dbReference type="NCBI Taxonomy" id="181172"/>
    <lineage>
        <taxon>Eukaryota</taxon>
        <taxon>Fungi</taxon>
        <taxon>Dikarya</taxon>
        <taxon>Basidiomycota</taxon>
        <taxon>Agaricomycotina</taxon>
        <taxon>Tremellomycetes</taxon>
        <taxon>Trichosporonales</taxon>
        <taxon>Trichosporonaceae</taxon>
        <taxon>Vanrija</taxon>
    </lineage>
</organism>
<dbReference type="PANTHER" id="PTHR42791:SF1">
    <property type="entry name" value="N-ACETYLTRANSFERASE DOMAIN-CONTAINING PROTEIN"/>
    <property type="match status" value="1"/>
</dbReference>
<dbReference type="InterPro" id="IPR000182">
    <property type="entry name" value="GNAT_dom"/>
</dbReference>
<proteinExistence type="predicted"/>
<name>A0ABR3PWL7_9TREE</name>